<dbReference type="PANTHER" id="PTHR21524">
    <property type="entry name" value="SPECTRIN REPEAT CONTAINING NUCLEAR ENVELOPE PROTEIN 2"/>
    <property type="match status" value="1"/>
</dbReference>
<dbReference type="GO" id="GO:0006997">
    <property type="term" value="P:nucleus organization"/>
    <property type="evidence" value="ECO:0007669"/>
    <property type="project" value="TreeGrafter"/>
</dbReference>
<comment type="subcellular location">
    <subcellularLocation>
        <location evidence="1">Nucleus membrane</location>
    </subcellularLocation>
</comment>
<keyword evidence="5 7" id="KW-0472">Membrane</keyword>
<feature type="compositionally biased region" description="Basic residues" evidence="9">
    <location>
        <begin position="102"/>
        <end position="121"/>
    </location>
</feature>
<proteinExistence type="evidence at transcript level"/>
<feature type="topological domain" description="Cytoplasmic" evidence="7">
    <location>
        <begin position="1"/>
        <end position="1351"/>
    </location>
</feature>
<dbReference type="PANTHER" id="PTHR21524:SF5">
    <property type="entry name" value="SPECTRIN REPEAT CONTAINING NUCLEAR ENVELOPE PROTEIN 2"/>
    <property type="match status" value="1"/>
</dbReference>
<evidence type="ECO:0000256" key="3">
    <source>
        <dbReference type="ARBA" id="ARBA00022692"/>
    </source>
</evidence>
<reference evidence="11" key="1">
    <citation type="journal article" date="2017" name="Ticks Tick Borne Dis.">
        <title>An insight into the sialome of Hyalomma excavatum.</title>
        <authorList>
            <person name="Ribeiro J.M."/>
            <person name="Slovak M."/>
            <person name="Francischetti I.M."/>
        </authorList>
    </citation>
    <scope>NUCLEOTIDE SEQUENCE</scope>
    <source>
        <strain evidence="11">Samish</strain>
        <tissue evidence="11">Salivary glands</tissue>
    </source>
</reference>
<sequence length="1398" mass="153958">KASREHGSVPSVGVCQPHWRVRCLRPDATCVTLTHPCGQPLLRLNRTVYLTSSGHRPLLSSTRSRRHTSNGNSRNFVSYSWSCRCSSIDKQPASLLGSTRQWGRRSQSHYGSHNKGRKSRDRTRMGTSAKENYKTHWGIKLKTGQKSKTRTANIEDKILTFHGQPHLSTGMDNISPSSLSQRNGLESRKDDFWEALSSNYNYLMNDELIATCREASGELDQDEEARVSPPRETLSFAEFVRQFNLLHDWLHQLQSSLLDSASDHKAEVAKFVGGELRRRQPSLSLFLEEAEGLAVLHPTLKEEVNRRVNLLSNKREAVQRALDPDRAAALAPAVGEAFQEVAQEMRRLRRWLKELEAQLPSQMAVSSAWTQAEIQERLRAQQVLQKEIESRSVLVKSLLRQCEALCAAGGPPSHAANEGESAASLQPLFTNDAHRIRRVAANLEKRWHALWLRSLEWQCLLEQLLQGSRGLWETGSDCYFGDEPKTKQPRLSCEWDGGSSTASDRTMEIGSSSNSGTKDQLTPVVDPLAVPAPPARLEKGIMVGQTGIADLKLSCKGGRRFEVLHDVGYSSESSTQLSSEDCIRIYSYSPELAESVFREYRDGLARNCIDECGTGDIDGDPSLCKAAKEEEFEEGEYEASRLIHSNASNVNFYKMTLLEDAPSSDHNGDDAVGTLGQLDDELMDFVELEQLGDDAKAHATSVCSINGKSDRVRRWLQNCEAAPLTSAEEEEEDASVTGGNEGRVDSSCDASGEYTTNDESEEPGDESDGAASSHHSSRGSSSQGLDTSRSMSLLSKSGTGSVETVVQVGSALSEGDAAAPRVVLRQGLRKKRSRERPWSVIELGPSGALQLCPHSTSETALHLLSSSSTLKAQSRPRTSSVGVQKDPSSPDRRLQRSRGLRGLRSGSSSEALSGSSSAHKRQKSGDDGERRPRRTSTLSTGTASSLQNASSSSGTENYQDCLPYTGSKSHLFSRAPTLAHVEEQSSVSDQVWDDYQDPPYFSEPYSEQTADEDQMKKLLDFGDDYWAFIGSPSDTSSLSGQPRDLPRRSPHKARPATKPGGTTEFDSDSDIEDLHHLLGQSTRAYTFIRSSLQKIAAYGKDALQGPRQKMSPPKFAELVATCQTNLHWLKMIRIHLHNGEDSPQLQKLISQWEALVRELQESGRDEKKVAPSQADVLHSIDTLREELSHVTALVSRPHPMAAEGFQAVERRAQELKMALASLNDIQNSLLDVKVKAHRLGASGRREDLGIGKHIQALYRQWDDAYEQSGTKLTELQKMQSEEMSLPPQCPHAAKGKAGYPSSLEKPSTSGKVGALAEQSHSQATTSATLASRSSDSTGAGSRRKRLWRVLKAALPVQVALVLLYCVACLLEPHCCDLLNNFHTPFGPQLRYTHGPPPI</sequence>
<feature type="domain" description="KASH" evidence="10">
    <location>
        <begin position="1343"/>
        <end position="1398"/>
    </location>
</feature>
<feature type="compositionally biased region" description="Low complexity" evidence="9">
    <location>
        <begin position="902"/>
        <end position="917"/>
    </location>
</feature>
<evidence type="ECO:0000256" key="8">
    <source>
        <dbReference type="SAM" id="Coils"/>
    </source>
</evidence>
<evidence type="ECO:0000256" key="9">
    <source>
        <dbReference type="SAM" id="MobiDB-lite"/>
    </source>
</evidence>
<accession>A0A131XLU9</accession>
<feature type="compositionally biased region" description="Polar residues" evidence="9">
    <location>
        <begin position="783"/>
        <end position="800"/>
    </location>
</feature>
<feature type="compositionally biased region" description="Low complexity" evidence="9">
    <location>
        <begin position="935"/>
        <end position="953"/>
    </location>
</feature>
<feature type="compositionally biased region" description="Low complexity" evidence="9">
    <location>
        <begin position="769"/>
        <end position="782"/>
    </location>
</feature>
<dbReference type="GO" id="GO:0007010">
    <property type="term" value="P:cytoskeleton organization"/>
    <property type="evidence" value="ECO:0007669"/>
    <property type="project" value="TreeGrafter"/>
</dbReference>
<dbReference type="GO" id="GO:0031965">
    <property type="term" value="C:nuclear membrane"/>
    <property type="evidence" value="ECO:0007669"/>
    <property type="project" value="UniProtKB-SubCell"/>
</dbReference>
<evidence type="ECO:0000256" key="2">
    <source>
        <dbReference type="ARBA" id="ARBA00008619"/>
    </source>
</evidence>
<feature type="region of interest" description="Disordered" evidence="9">
    <location>
        <begin position="490"/>
        <end position="523"/>
    </location>
</feature>
<name>A0A131XLU9_9ACAR</name>
<dbReference type="SMART" id="SM01249">
    <property type="entry name" value="KASH"/>
    <property type="match status" value="1"/>
</dbReference>
<dbReference type="Gene3D" id="1.20.58.60">
    <property type="match status" value="1"/>
</dbReference>
<keyword evidence="3 7" id="KW-0812">Transmembrane</keyword>
<feature type="region of interest" description="Disordered" evidence="9">
    <location>
        <begin position="723"/>
        <end position="800"/>
    </location>
</feature>
<evidence type="ECO:0000256" key="1">
    <source>
        <dbReference type="ARBA" id="ARBA00004126"/>
    </source>
</evidence>
<feature type="compositionally biased region" description="Polar residues" evidence="9">
    <location>
        <begin position="871"/>
        <end position="882"/>
    </location>
</feature>
<dbReference type="InterPro" id="IPR012315">
    <property type="entry name" value="KASH"/>
</dbReference>
<feature type="topological domain" description="Perinuclear space" evidence="7">
    <location>
        <begin position="1373"/>
        <end position="1398"/>
    </location>
</feature>
<keyword evidence="8" id="KW-0175">Coiled coil</keyword>
<keyword evidence="4" id="KW-1133">Transmembrane helix</keyword>
<feature type="compositionally biased region" description="Polar residues" evidence="9">
    <location>
        <begin position="498"/>
        <end position="520"/>
    </location>
</feature>
<feature type="region of interest" description="Disordered" evidence="9">
    <location>
        <begin position="866"/>
        <end position="957"/>
    </location>
</feature>
<feature type="compositionally biased region" description="Low complexity" evidence="9">
    <location>
        <begin position="1316"/>
        <end position="1337"/>
    </location>
</feature>
<evidence type="ECO:0000256" key="5">
    <source>
        <dbReference type="ARBA" id="ARBA00023136"/>
    </source>
</evidence>
<feature type="non-terminal residue" evidence="11">
    <location>
        <position position="1"/>
    </location>
</feature>
<dbReference type="EMBL" id="GEFH01001915">
    <property type="protein sequence ID" value="JAP66666.1"/>
    <property type="molecule type" value="mRNA"/>
</dbReference>
<dbReference type="PROSITE" id="PS51049">
    <property type="entry name" value="KASH"/>
    <property type="match status" value="1"/>
</dbReference>
<protein>
    <recommendedName>
        <fullName evidence="10">KASH domain-containing protein</fullName>
    </recommendedName>
</protein>
<feature type="coiled-coil region" evidence="8">
    <location>
        <begin position="301"/>
        <end position="358"/>
    </location>
</feature>
<dbReference type="GO" id="GO:0048471">
    <property type="term" value="C:perinuclear region of cytoplasm"/>
    <property type="evidence" value="ECO:0007669"/>
    <property type="project" value="TreeGrafter"/>
</dbReference>
<dbReference type="GO" id="GO:0019894">
    <property type="term" value="F:kinesin binding"/>
    <property type="evidence" value="ECO:0007669"/>
    <property type="project" value="TreeGrafter"/>
</dbReference>
<comment type="similarity">
    <text evidence="2">Belongs to the nesprin family.</text>
</comment>
<evidence type="ECO:0000256" key="7">
    <source>
        <dbReference type="PROSITE-ProRule" id="PRU00385"/>
    </source>
</evidence>
<evidence type="ECO:0000259" key="10">
    <source>
        <dbReference type="PROSITE" id="PS51049"/>
    </source>
</evidence>
<feature type="compositionally biased region" description="Acidic residues" evidence="9">
    <location>
        <begin position="756"/>
        <end position="768"/>
    </location>
</feature>
<dbReference type="Pfam" id="PF10541">
    <property type="entry name" value="KASH"/>
    <property type="match status" value="1"/>
</dbReference>
<feature type="region of interest" description="Disordered" evidence="9">
    <location>
        <begin position="985"/>
        <end position="1009"/>
    </location>
</feature>
<keyword evidence="6" id="KW-0539">Nucleus</keyword>
<evidence type="ECO:0000313" key="11">
    <source>
        <dbReference type="EMBL" id="JAP66666.1"/>
    </source>
</evidence>
<feature type="region of interest" description="Disordered" evidence="9">
    <location>
        <begin position="1032"/>
        <end position="1068"/>
    </location>
</feature>
<dbReference type="InterPro" id="IPR018159">
    <property type="entry name" value="Spectrin/alpha-actinin"/>
</dbReference>
<dbReference type="CDD" id="cd00176">
    <property type="entry name" value="SPEC"/>
    <property type="match status" value="1"/>
</dbReference>
<dbReference type="SMART" id="SM00150">
    <property type="entry name" value="SPEC"/>
    <property type="match status" value="2"/>
</dbReference>
<dbReference type="GO" id="GO:0007097">
    <property type="term" value="P:nuclear migration"/>
    <property type="evidence" value="ECO:0007669"/>
    <property type="project" value="TreeGrafter"/>
</dbReference>
<dbReference type="SUPFAM" id="SSF46966">
    <property type="entry name" value="Spectrin repeat"/>
    <property type="match status" value="1"/>
</dbReference>
<feature type="region of interest" description="Disordered" evidence="9">
    <location>
        <begin position="1278"/>
        <end position="1339"/>
    </location>
</feature>
<evidence type="ECO:0000256" key="6">
    <source>
        <dbReference type="ARBA" id="ARBA00023242"/>
    </source>
</evidence>
<evidence type="ECO:0000256" key="4">
    <source>
        <dbReference type="ARBA" id="ARBA00022989"/>
    </source>
</evidence>
<organism evidence="11">
    <name type="scientific">Hyalomma excavatum</name>
    <dbReference type="NCBI Taxonomy" id="257692"/>
    <lineage>
        <taxon>Eukaryota</taxon>
        <taxon>Metazoa</taxon>
        <taxon>Ecdysozoa</taxon>
        <taxon>Arthropoda</taxon>
        <taxon>Chelicerata</taxon>
        <taxon>Arachnida</taxon>
        <taxon>Acari</taxon>
        <taxon>Parasitiformes</taxon>
        <taxon>Ixodida</taxon>
        <taxon>Ixodoidea</taxon>
        <taxon>Ixodidae</taxon>
        <taxon>Hyalomminae</taxon>
        <taxon>Hyalomma</taxon>
    </lineage>
</organism>
<feature type="region of interest" description="Disordered" evidence="9">
    <location>
        <begin position="96"/>
        <end position="134"/>
    </location>
</feature>